<gene>
    <name evidence="2" type="ORF">OB960_22690</name>
</gene>
<name>A0AAP2Z2R9_9EURY</name>
<evidence type="ECO:0000313" key="3">
    <source>
        <dbReference type="Proteomes" id="UP001321018"/>
    </source>
</evidence>
<dbReference type="RefSeq" id="WP_338005994.1">
    <property type="nucleotide sequence ID" value="NZ_JAOPKA010000023.1"/>
</dbReference>
<feature type="region of interest" description="Disordered" evidence="1">
    <location>
        <begin position="275"/>
        <end position="301"/>
    </location>
</feature>
<feature type="compositionally biased region" description="Acidic residues" evidence="1">
    <location>
        <begin position="275"/>
        <end position="286"/>
    </location>
</feature>
<sequence>MNQEQQTTEQKDISSDTLSGEHLSSKFFQKAVEDGFLTAYDGPGRAGLKPTEPSRPRLALDTIIDFSKRDKFITDRSEIKEQMSKRKENPETGSQDVFDKLFSYSILVPAQRISGGNDDKLLLHGDVVDWFHDIINLGEDIDPDSSRLESVMAFVLDRDPTDTDRKPREIAQDAWVYSRMASGHETEDRNVVDAALTHEGKLKSDEAPDSDFLLSECFVSESQWGDLYNQYILEGNLAKGISVPSERLYKRSIEEQMSTLLTGALYDAGGFWDLETESDNESDDDDVSKSDDRSELDEETGTDRYTLDHLRKYLMGLNRISDPCEIPTKRPQQSLQYDTIFETDRTRTAAYYAIRNKRVSR</sequence>
<dbReference type="EMBL" id="JAOPKA010000023">
    <property type="protein sequence ID" value="MCU4744189.1"/>
    <property type="molecule type" value="Genomic_DNA"/>
</dbReference>
<protein>
    <submittedName>
        <fullName evidence="2">Uncharacterized protein</fullName>
    </submittedName>
</protein>
<dbReference type="AlphaFoldDB" id="A0AAP2Z2R9"/>
<evidence type="ECO:0000256" key="1">
    <source>
        <dbReference type="SAM" id="MobiDB-lite"/>
    </source>
</evidence>
<organism evidence="2 3">
    <name type="scientific">Natronoglomus mannanivorans</name>
    <dbReference type="NCBI Taxonomy" id="2979990"/>
    <lineage>
        <taxon>Archaea</taxon>
        <taxon>Methanobacteriati</taxon>
        <taxon>Methanobacteriota</taxon>
        <taxon>Stenosarchaea group</taxon>
        <taxon>Halobacteria</taxon>
        <taxon>Halobacteriales</taxon>
        <taxon>Natrialbaceae</taxon>
        <taxon>Natronoglomus</taxon>
    </lineage>
</organism>
<reference evidence="2" key="1">
    <citation type="submission" date="2022-09" db="EMBL/GenBank/DDBJ databases">
        <title>Enrichment on poylsaccharides allowed isolation of novel metabolic and taxonomic groups of Haloarchaea.</title>
        <authorList>
            <person name="Sorokin D.Y."/>
            <person name="Elcheninov A.G."/>
            <person name="Khizhniak T.V."/>
            <person name="Kolganova T.V."/>
            <person name="Kublanov I.V."/>
        </authorList>
    </citation>
    <scope>NUCLEOTIDE SEQUENCE</scope>
    <source>
        <strain evidence="2">AArc-xg1-1</strain>
    </source>
</reference>
<comment type="caution">
    <text evidence="2">The sequence shown here is derived from an EMBL/GenBank/DDBJ whole genome shotgun (WGS) entry which is preliminary data.</text>
</comment>
<evidence type="ECO:0000313" key="2">
    <source>
        <dbReference type="EMBL" id="MCU4744189.1"/>
    </source>
</evidence>
<proteinExistence type="predicted"/>
<accession>A0AAP2Z2R9</accession>
<dbReference type="Proteomes" id="UP001321018">
    <property type="component" value="Unassembled WGS sequence"/>
</dbReference>